<dbReference type="EMBL" id="JANGBQ010000024">
    <property type="protein sequence ID" value="MCQ5083850.1"/>
    <property type="molecule type" value="Genomic_DNA"/>
</dbReference>
<dbReference type="AlphaFoldDB" id="A0AAJ1CIL2"/>
<accession>A0AAJ1CIL2</accession>
<comment type="caution">
    <text evidence="1">The sequence shown here is derived from an EMBL/GenBank/DDBJ whole genome shotgun (WGS) entry which is preliminary data.</text>
</comment>
<dbReference type="RefSeq" id="WP_022333017.1">
    <property type="nucleotide sequence ID" value="NZ_JANGBQ010000024.1"/>
</dbReference>
<organism evidence="1 2">
    <name type="scientific">Alistipes onderdonkii</name>
    <dbReference type="NCBI Taxonomy" id="328813"/>
    <lineage>
        <taxon>Bacteria</taxon>
        <taxon>Pseudomonadati</taxon>
        <taxon>Bacteroidota</taxon>
        <taxon>Bacteroidia</taxon>
        <taxon>Bacteroidales</taxon>
        <taxon>Rikenellaceae</taxon>
        <taxon>Alistipes</taxon>
    </lineage>
</organism>
<gene>
    <name evidence="1" type="ORF">NE651_13250</name>
</gene>
<sequence length="279" mass="31972">MNYIELINQFWQTRRRVRLTSAEADLYFCLLQECNLRGWLNPFECPNGLICATIGVSESTLIDVRNRLQQKGFIKFVSGCRKAKSPVYSILYFENPSINPSISRGINPSINLSKEDDTPIYRSLSNDKDGLKQKQKHIPPDCPPAGDGELPLGIVSEDPLKKRAEICKRVRETYHRHCKGLPPIRTMTPKRQQAIMARMQEHGEAAVMEMLEIAGRSKFLAGQNTHQWTATFDWLFKPTNFIKTLERNYDDKTKQYDNGRTTAGGDQRKCFTGEYSEAF</sequence>
<evidence type="ECO:0000313" key="1">
    <source>
        <dbReference type="EMBL" id="MCQ5083850.1"/>
    </source>
</evidence>
<evidence type="ECO:0000313" key="2">
    <source>
        <dbReference type="Proteomes" id="UP001205035"/>
    </source>
</evidence>
<name>A0AAJ1CIL2_9BACT</name>
<reference evidence="1" key="1">
    <citation type="submission" date="2022-06" db="EMBL/GenBank/DDBJ databases">
        <title>Isolation of gut microbiota from human fecal samples.</title>
        <authorList>
            <person name="Pamer E.G."/>
            <person name="Barat B."/>
            <person name="Waligurski E."/>
            <person name="Medina S."/>
            <person name="Paddock L."/>
            <person name="Mostad J."/>
        </authorList>
    </citation>
    <scope>NUCLEOTIDE SEQUENCE</scope>
    <source>
        <strain evidence="1">DFI.6.22</strain>
    </source>
</reference>
<proteinExistence type="predicted"/>
<dbReference type="Proteomes" id="UP001205035">
    <property type="component" value="Unassembled WGS sequence"/>
</dbReference>
<protein>
    <submittedName>
        <fullName evidence="1">Uncharacterized protein</fullName>
    </submittedName>
</protein>